<reference evidence="3 4" key="1">
    <citation type="submission" date="2016-08" db="EMBL/GenBank/DDBJ databases">
        <title>A Parts List for Fungal Cellulosomes Revealed by Comparative Genomics.</title>
        <authorList>
            <consortium name="DOE Joint Genome Institute"/>
            <person name="Haitjema C.H."/>
            <person name="Gilmore S.P."/>
            <person name="Henske J.K."/>
            <person name="Solomon K.V."/>
            <person name="De Groot R."/>
            <person name="Kuo A."/>
            <person name="Mondo S.J."/>
            <person name="Salamov A.A."/>
            <person name="Labutti K."/>
            <person name="Zhao Z."/>
            <person name="Chiniquy J."/>
            <person name="Barry K."/>
            <person name="Brewer H.M."/>
            <person name="Purvine S.O."/>
            <person name="Wright A.T."/>
            <person name="Boxma B."/>
            <person name="Van Alen T."/>
            <person name="Hackstein J.H."/>
            <person name="Baker S.E."/>
            <person name="Grigoriev I.V."/>
            <person name="O'Malley M.A."/>
        </authorList>
    </citation>
    <scope>NUCLEOTIDE SEQUENCE [LARGE SCALE GENOMIC DNA]</scope>
    <source>
        <strain evidence="3 4">S4</strain>
    </source>
</reference>
<evidence type="ECO:0008006" key="5">
    <source>
        <dbReference type="Google" id="ProtNLM"/>
    </source>
</evidence>
<keyword evidence="2" id="KW-0175">Coiled coil</keyword>
<evidence type="ECO:0000256" key="1">
    <source>
        <dbReference type="ARBA" id="ARBA00006349"/>
    </source>
</evidence>
<feature type="coiled-coil region" evidence="2">
    <location>
        <begin position="51"/>
        <end position="78"/>
    </location>
</feature>
<dbReference type="OrthoDB" id="4159489at2759"/>
<protein>
    <recommendedName>
        <fullName evidence="5">Heat shock factor binding protein 1-domain-containing protein</fullName>
    </recommendedName>
</protein>
<comment type="similarity">
    <text evidence="1">Belongs to the HSBP1 family.</text>
</comment>
<gene>
    <name evidence="3" type="ORF">BCR32DRAFT_294237</name>
</gene>
<sequence>MSDTSKVPTNEDDNKEVLNELNLHSLPTQIELQKMIEELVSQMEIQFDDVSQQINKKMEDMDARITELEKGIGNLLNQASSEVDQ</sequence>
<evidence type="ECO:0000313" key="4">
    <source>
        <dbReference type="Proteomes" id="UP000193944"/>
    </source>
</evidence>
<dbReference type="Pfam" id="PF06825">
    <property type="entry name" value="HSBP1"/>
    <property type="match status" value="1"/>
</dbReference>
<proteinExistence type="inferred from homology"/>
<dbReference type="GO" id="GO:0003714">
    <property type="term" value="F:transcription corepressor activity"/>
    <property type="evidence" value="ECO:0007669"/>
    <property type="project" value="InterPro"/>
</dbReference>
<comment type="caution">
    <text evidence="3">The sequence shown here is derived from an EMBL/GenBank/DDBJ whole genome shotgun (WGS) entry which is preliminary data.</text>
</comment>
<accession>A0A1Y1X1W0</accession>
<dbReference type="Gene3D" id="1.20.5.430">
    <property type="match status" value="1"/>
</dbReference>
<evidence type="ECO:0000256" key="2">
    <source>
        <dbReference type="SAM" id="Coils"/>
    </source>
</evidence>
<dbReference type="EMBL" id="MCFG01000164">
    <property type="protein sequence ID" value="ORX79790.1"/>
    <property type="molecule type" value="Genomic_DNA"/>
</dbReference>
<dbReference type="InterPro" id="IPR009643">
    <property type="entry name" value="HS1-bd"/>
</dbReference>
<organism evidence="3 4">
    <name type="scientific">Anaeromyces robustus</name>
    <dbReference type="NCBI Taxonomy" id="1754192"/>
    <lineage>
        <taxon>Eukaryota</taxon>
        <taxon>Fungi</taxon>
        <taxon>Fungi incertae sedis</taxon>
        <taxon>Chytridiomycota</taxon>
        <taxon>Chytridiomycota incertae sedis</taxon>
        <taxon>Neocallimastigomycetes</taxon>
        <taxon>Neocallimastigales</taxon>
        <taxon>Neocallimastigaceae</taxon>
        <taxon>Anaeromyces</taxon>
    </lineage>
</organism>
<evidence type="ECO:0000313" key="3">
    <source>
        <dbReference type="EMBL" id="ORX79790.1"/>
    </source>
</evidence>
<name>A0A1Y1X1W0_9FUNG</name>
<dbReference type="AlphaFoldDB" id="A0A1Y1X1W0"/>
<dbReference type="Proteomes" id="UP000193944">
    <property type="component" value="Unassembled WGS sequence"/>
</dbReference>
<keyword evidence="4" id="KW-1185">Reference proteome</keyword>
<reference evidence="3 4" key="2">
    <citation type="submission" date="2016-08" db="EMBL/GenBank/DDBJ databases">
        <title>Pervasive Adenine N6-methylation of Active Genes in Fungi.</title>
        <authorList>
            <consortium name="DOE Joint Genome Institute"/>
            <person name="Mondo S.J."/>
            <person name="Dannebaum R.O."/>
            <person name="Kuo R.C."/>
            <person name="Labutti K."/>
            <person name="Haridas S."/>
            <person name="Kuo A."/>
            <person name="Salamov A."/>
            <person name="Ahrendt S.R."/>
            <person name="Lipzen A."/>
            <person name="Sullivan W."/>
            <person name="Andreopoulos W.B."/>
            <person name="Clum A."/>
            <person name="Lindquist E."/>
            <person name="Daum C."/>
            <person name="Ramamoorthy G.K."/>
            <person name="Gryganskyi A."/>
            <person name="Culley D."/>
            <person name="Magnuson J.K."/>
            <person name="James T.Y."/>
            <person name="O'Malley M.A."/>
            <person name="Stajich J.E."/>
            <person name="Spatafora J.W."/>
            <person name="Visel A."/>
            <person name="Grigoriev I.V."/>
        </authorList>
    </citation>
    <scope>NUCLEOTIDE SEQUENCE [LARGE SCALE GENOMIC DNA]</scope>
    <source>
        <strain evidence="3 4">S4</strain>
    </source>
</reference>